<evidence type="ECO:0000256" key="2">
    <source>
        <dbReference type="ARBA" id="ARBA00006285"/>
    </source>
</evidence>
<dbReference type="Gene3D" id="3.20.20.80">
    <property type="entry name" value="Glycosidases"/>
    <property type="match status" value="1"/>
</dbReference>
<dbReference type="Pfam" id="PF02838">
    <property type="entry name" value="Glyco_hydro_20b"/>
    <property type="match status" value="1"/>
</dbReference>
<evidence type="ECO:0000313" key="10">
    <source>
        <dbReference type="EMBL" id="MDY5153929.1"/>
    </source>
</evidence>
<organism evidence="10 11">
    <name type="scientific">Actinobaculum suis</name>
    <dbReference type="NCBI Taxonomy" id="1657"/>
    <lineage>
        <taxon>Bacteria</taxon>
        <taxon>Bacillati</taxon>
        <taxon>Actinomycetota</taxon>
        <taxon>Actinomycetes</taxon>
        <taxon>Actinomycetales</taxon>
        <taxon>Actinomycetaceae</taxon>
        <taxon>Actinobaculum</taxon>
    </lineage>
</organism>
<dbReference type="AlphaFoldDB" id="A0AAW9HST3"/>
<evidence type="ECO:0000313" key="11">
    <source>
        <dbReference type="Proteomes" id="UP001273799"/>
    </source>
</evidence>
<keyword evidence="5" id="KW-0326">Glycosidase</keyword>
<dbReference type="PANTHER" id="PTHR22600:SF57">
    <property type="entry name" value="BETA-N-ACETYLHEXOSAMINIDASE"/>
    <property type="match status" value="1"/>
</dbReference>
<dbReference type="InterPro" id="IPR017853">
    <property type="entry name" value="GH"/>
</dbReference>
<evidence type="ECO:0000256" key="1">
    <source>
        <dbReference type="ARBA" id="ARBA00001231"/>
    </source>
</evidence>
<comment type="caution">
    <text evidence="10">The sequence shown here is derived from an EMBL/GenBank/DDBJ whole genome shotgun (WGS) entry which is preliminary data.</text>
</comment>
<feature type="domain" description="Beta-hexosaminidase bacterial type N-terminal" evidence="9">
    <location>
        <begin position="6"/>
        <end position="108"/>
    </location>
</feature>
<dbReference type="EMBL" id="JAWNFU010000004">
    <property type="protein sequence ID" value="MDY5153929.1"/>
    <property type="molecule type" value="Genomic_DNA"/>
</dbReference>
<feature type="active site" description="Proton donor" evidence="6">
    <location>
        <position position="363"/>
    </location>
</feature>
<dbReference type="InterPro" id="IPR025705">
    <property type="entry name" value="Beta_hexosaminidase_sua/sub"/>
</dbReference>
<dbReference type="EC" id="3.2.1.52" evidence="3"/>
<evidence type="ECO:0000256" key="7">
    <source>
        <dbReference type="SAM" id="MobiDB-lite"/>
    </source>
</evidence>
<dbReference type="GO" id="GO:0004563">
    <property type="term" value="F:beta-N-acetylhexosaminidase activity"/>
    <property type="evidence" value="ECO:0007669"/>
    <property type="project" value="UniProtKB-EC"/>
</dbReference>
<evidence type="ECO:0000256" key="3">
    <source>
        <dbReference type="ARBA" id="ARBA00012663"/>
    </source>
</evidence>
<name>A0AAW9HST3_9ACTO</name>
<reference evidence="10" key="1">
    <citation type="submission" date="2023-10" db="EMBL/GenBank/DDBJ databases">
        <title>Whole Genome based description of the genera Actinobaculum and Actinotignum reveals a complex phylogenetic relationship within the species included in the genus Actinotignum.</title>
        <authorList>
            <person name="Jensen C.S."/>
            <person name="Dargis R."/>
            <person name="Kemp M."/>
            <person name="Christensen J.J."/>
        </authorList>
    </citation>
    <scope>NUCLEOTIDE SEQUENCE</scope>
    <source>
        <strain evidence="10">Actinobaculum_suis_CCUG19206T</strain>
    </source>
</reference>
<dbReference type="InterPro" id="IPR015882">
    <property type="entry name" value="HEX_bac_N"/>
</dbReference>
<dbReference type="Proteomes" id="UP001273799">
    <property type="component" value="Unassembled WGS sequence"/>
</dbReference>
<dbReference type="GO" id="GO:0016020">
    <property type="term" value="C:membrane"/>
    <property type="evidence" value="ECO:0007669"/>
    <property type="project" value="TreeGrafter"/>
</dbReference>
<evidence type="ECO:0000256" key="6">
    <source>
        <dbReference type="PIRSR" id="PIRSR625705-1"/>
    </source>
</evidence>
<evidence type="ECO:0000256" key="5">
    <source>
        <dbReference type="ARBA" id="ARBA00023295"/>
    </source>
</evidence>
<dbReference type="Pfam" id="PF00728">
    <property type="entry name" value="Glyco_hydro_20"/>
    <property type="match status" value="1"/>
</dbReference>
<dbReference type="SUPFAM" id="SSF51445">
    <property type="entry name" value="(Trans)glycosidases"/>
    <property type="match status" value="1"/>
</dbReference>
<feature type="domain" description="Glycoside hydrolase family 20 catalytic" evidence="8">
    <location>
        <begin position="184"/>
        <end position="535"/>
    </location>
</feature>
<comment type="catalytic activity">
    <reaction evidence="1">
        <text>Hydrolysis of terminal non-reducing N-acetyl-D-hexosamine residues in N-acetyl-beta-D-hexosaminides.</text>
        <dbReference type="EC" id="3.2.1.52"/>
    </reaction>
</comment>
<feature type="region of interest" description="Disordered" evidence="7">
    <location>
        <begin position="123"/>
        <end position="159"/>
    </location>
</feature>
<dbReference type="Gene3D" id="3.30.379.10">
    <property type="entry name" value="Chitobiase/beta-hexosaminidase domain 2-like"/>
    <property type="match status" value="1"/>
</dbReference>
<comment type="similarity">
    <text evidence="2">Belongs to the glycosyl hydrolase 20 family.</text>
</comment>
<evidence type="ECO:0000259" key="9">
    <source>
        <dbReference type="Pfam" id="PF02838"/>
    </source>
</evidence>
<gene>
    <name evidence="10" type="ORF">R6G71_07735</name>
</gene>
<evidence type="ECO:0000256" key="4">
    <source>
        <dbReference type="ARBA" id="ARBA00022801"/>
    </source>
</evidence>
<dbReference type="PANTHER" id="PTHR22600">
    <property type="entry name" value="BETA-HEXOSAMINIDASE"/>
    <property type="match status" value="1"/>
</dbReference>
<protein>
    <recommendedName>
        <fullName evidence="3">beta-N-acetylhexosaminidase</fullName>
        <ecNumber evidence="3">3.2.1.52</ecNumber>
    </recommendedName>
</protein>
<dbReference type="InterPro" id="IPR029018">
    <property type="entry name" value="Hex-like_dom2"/>
</dbReference>
<keyword evidence="4" id="KW-0378">Hydrolase</keyword>
<proteinExistence type="inferred from homology"/>
<accession>A0AAW9HST3</accession>
<dbReference type="GO" id="GO:0005975">
    <property type="term" value="P:carbohydrate metabolic process"/>
    <property type="evidence" value="ECO:0007669"/>
    <property type="project" value="InterPro"/>
</dbReference>
<dbReference type="GO" id="GO:0030203">
    <property type="term" value="P:glycosaminoglycan metabolic process"/>
    <property type="evidence" value="ECO:0007669"/>
    <property type="project" value="TreeGrafter"/>
</dbReference>
<evidence type="ECO:0000259" key="8">
    <source>
        <dbReference type="Pfam" id="PF00728"/>
    </source>
</evidence>
<sequence>MMNVCPLLPRPRSFRALPGVLRLDATTIVSGDFAAATAWILRRSTGLPFPEKIGTENLPGPHLRTVHDSQLGAEDYRLVVQPSGVLICAGGRRGAIWAAQSLLQLAQVPAPAPRAVKLATAPVGTEARQPATPPAAATTPATAPAPTAATAPATETVPAPPLARCGVAEELVVPCAEITDQPRYAWRGCGLDTARHFFPVADLADFLGWLSYYKINVFHWHLTDDQGWRFESRRYPRLTSVGSWRSETISPLHGTDRTPHGGFYTQAQIRYICQLAEKLGITVVPEIEFPGHLSAAIAAYPKLGATSAQDVPTAPATRPVARTWGVFEGTLRFTEENLRFVTDIWEEVLEVTGAHIVHIGGDEVPPGPWKLDKPTAQFCAEHGIAGPHALQAWFTNYLASWLDERGVQAVAWDEAFENVPATQQAPNLICQAWRGHNRGQKIAAADIRTIMSPAELLYFNNYQSLDSAEPYAQGALSTVADVCAYDPSAGLPAPAARNVLGTQFMVWTEYVENYRQLQYCAWPRALAFAELAWHATPVPAPAAAPVPATTSAPVATAGNAAAASAQTVTETKAAAASAANSDFRARMDAHLAFLAAAGLNYRPLAGPLPWQKAGTGRRQRPDRLDGIIM</sequence>
<dbReference type="RefSeq" id="WP_083329955.1">
    <property type="nucleotide sequence ID" value="NZ_FNAU01000001.1"/>
</dbReference>
<dbReference type="PRINTS" id="PR00738">
    <property type="entry name" value="GLHYDRLASE20"/>
</dbReference>
<dbReference type="SUPFAM" id="SSF55545">
    <property type="entry name" value="beta-N-acetylhexosaminidase-like domain"/>
    <property type="match status" value="1"/>
</dbReference>
<feature type="compositionally biased region" description="Low complexity" evidence="7">
    <location>
        <begin position="134"/>
        <end position="157"/>
    </location>
</feature>
<dbReference type="InterPro" id="IPR015883">
    <property type="entry name" value="Glyco_hydro_20_cat"/>
</dbReference>